<evidence type="ECO:0000259" key="7">
    <source>
        <dbReference type="Pfam" id="PF01545"/>
    </source>
</evidence>
<dbReference type="Pfam" id="PF01545">
    <property type="entry name" value="Cation_efflux"/>
    <property type="match status" value="1"/>
</dbReference>
<evidence type="ECO:0000256" key="5">
    <source>
        <dbReference type="ARBA" id="ARBA00023136"/>
    </source>
</evidence>
<comment type="subcellular location">
    <subcellularLocation>
        <location evidence="1">Membrane</location>
        <topology evidence="1">Multi-pass membrane protein</topology>
    </subcellularLocation>
</comment>
<dbReference type="SUPFAM" id="SSF161111">
    <property type="entry name" value="Cation efflux protein transmembrane domain-like"/>
    <property type="match status" value="1"/>
</dbReference>
<protein>
    <submittedName>
        <fullName evidence="8">Cation diffusion facilitator family transporter</fullName>
    </submittedName>
</protein>
<comment type="caution">
    <text evidence="8">The sequence shown here is derived from an EMBL/GenBank/DDBJ whole genome shotgun (WGS) entry which is preliminary data.</text>
</comment>
<evidence type="ECO:0000256" key="6">
    <source>
        <dbReference type="SAM" id="Phobius"/>
    </source>
</evidence>
<name>A0ABV6EM20_9BRAD</name>
<evidence type="ECO:0000256" key="3">
    <source>
        <dbReference type="ARBA" id="ARBA00022692"/>
    </source>
</evidence>
<feature type="transmembrane region" description="Helical" evidence="6">
    <location>
        <begin position="198"/>
        <end position="216"/>
    </location>
</feature>
<organism evidence="8 9">
    <name type="scientific">Rhodopseudomonas telluris</name>
    <dbReference type="NCBI Taxonomy" id="644215"/>
    <lineage>
        <taxon>Bacteria</taxon>
        <taxon>Pseudomonadati</taxon>
        <taxon>Pseudomonadota</taxon>
        <taxon>Alphaproteobacteria</taxon>
        <taxon>Hyphomicrobiales</taxon>
        <taxon>Nitrobacteraceae</taxon>
        <taxon>Rhodopseudomonas</taxon>
    </lineage>
</organism>
<evidence type="ECO:0000256" key="2">
    <source>
        <dbReference type="ARBA" id="ARBA00022448"/>
    </source>
</evidence>
<dbReference type="NCBIfam" id="TIGR01297">
    <property type="entry name" value="CDF"/>
    <property type="match status" value="1"/>
</dbReference>
<evidence type="ECO:0000313" key="8">
    <source>
        <dbReference type="EMBL" id="MFC0239267.1"/>
    </source>
</evidence>
<dbReference type="EMBL" id="JBHLWM010000001">
    <property type="protein sequence ID" value="MFC0239267.1"/>
    <property type="molecule type" value="Genomic_DNA"/>
</dbReference>
<evidence type="ECO:0000313" key="9">
    <source>
        <dbReference type="Proteomes" id="UP001589775"/>
    </source>
</evidence>
<keyword evidence="3 6" id="KW-0812">Transmembrane</keyword>
<keyword evidence="9" id="KW-1185">Reference proteome</keyword>
<feature type="domain" description="Cation efflux protein transmembrane" evidence="7">
    <location>
        <begin position="11"/>
        <end position="224"/>
    </location>
</feature>
<dbReference type="RefSeq" id="WP_378383910.1">
    <property type="nucleotide sequence ID" value="NZ_JBHLWM010000001.1"/>
</dbReference>
<sequence>MSSSSSKPAIYAALVGNLAIAVTKLAAASWTGSSAMLSEGVHSLVDTGNEILLLYGLHRAARPPDEMHPLGHGRELYFWSFIVALLIFAIGAGVSFYEGVIHVITPEPITDVKINYIVLGFAFLFESGSWYVAWKGFRTATPDLGVVPDLDYIEAATRSKDPTTFIVLFEDSAALIGILIALAGTFASDYLAMPALDGVASIGIALLLAATGAFLARESKGLLMGEPAGPRTRERILQIARRRDAVVSGEDLFTVHLAPRQVLVALRLDFAEDCPGREIEREFGELDAEIRRSCPDVVAVFIRPRLQPQPAPSALAEPTA</sequence>
<proteinExistence type="predicted"/>
<accession>A0ABV6EM20</accession>
<dbReference type="InterPro" id="IPR058533">
    <property type="entry name" value="Cation_efflux_TM"/>
</dbReference>
<dbReference type="InterPro" id="IPR002524">
    <property type="entry name" value="Cation_efflux"/>
</dbReference>
<dbReference type="Gene3D" id="1.20.1510.10">
    <property type="entry name" value="Cation efflux protein transmembrane domain"/>
    <property type="match status" value="1"/>
</dbReference>
<keyword evidence="5 6" id="KW-0472">Membrane</keyword>
<evidence type="ECO:0000256" key="1">
    <source>
        <dbReference type="ARBA" id="ARBA00004141"/>
    </source>
</evidence>
<dbReference type="PANTHER" id="PTHR13414">
    <property type="entry name" value="HUEL-CATION TRANSPORTER"/>
    <property type="match status" value="1"/>
</dbReference>
<feature type="transmembrane region" description="Helical" evidence="6">
    <location>
        <begin position="116"/>
        <end position="134"/>
    </location>
</feature>
<gene>
    <name evidence="8" type="ORF">ACFFJ6_02260</name>
</gene>
<reference evidence="8 9" key="1">
    <citation type="submission" date="2024-09" db="EMBL/GenBank/DDBJ databases">
        <authorList>
            <person name="Sun Q."/>
            <person name="Mori K."/>
        </authorList>
    </citation>
    <scope>NUCLEOTIDE SEQUENCE [LARGE SCALE GENOMIC DNA]</scope>
    <source>
        <strain evidence="8 9">KCTC 23279</strain>
    </source>
</reference>
<dbReference type="Proteomes" id="UP001589775">
    <property type="component" value="Unassembled WGS sequence"/>
</dbReference>
<dbReference type="InterPro" id="IPR040177">
    <property type="entry name" value="SLC30A9"/>
</dbReference>
<dbReference type="InterPro" id="IPR027469">
    <property type="entry name" value="Cation_efflux_TMD_sf"/>
</dbReference>
<keyword evidence="2" id="KW-0813">Transport</keyword>
<dbReference type="PANTHER" id="PTHR13414:SF9">
    <property type="entry name" value="PROTON-COUPLED ZINC ANTIPORTER SLC30A9, MITOCHONDRIAL"/>
    <property type="match status" value="1"/>
</dbReference>
<keyword evidence="4 6" id="KW-1133">Transmembrane helix</keyword>
<feature type="transmembrane region" description="Helical" evidence="6">
    <location>
        <begin position="165"/>
        <end position="186"/>
    </location>
</feature>
<feature type="transmembrane region" description="Helical" evidence="6">
    <location>
        <begin position="76"/>
        <end position="96"/>
    </location>
</feature>
<evidence type="ECO:0000256" key="4">
    <source>
        <dbReference type="ARBA" id="ARBA00022989"/>
    </source>
</evidence>